<dbReference type="PANTHER" id="PTHR42305:SF1">
    <property type="entry name" value="MEMBRANE PROTEIN RV1733C-RELATED"/>
    <property type="match status" value="1"/>
</dbReference>
<name>A0ABU2P799_9ACTN</name>
<dbReference type="InterPro" id="IPR039708">
    <property type="entry name" value="MT1774/Rv1733c-like"/>
</dbReference>
<dbReference type="EMBL" id="JAVREU010000001">
    <property type="protein sequence ID" value="MDT0386640.1"/>
    <property type="molecule type" value="Genomic_DNA"/>
</dbReference>
<keyword evidence="2" id="KW-1133">Transmembrane helix</keyword>
<evidence type="ECO:0000256" key="2">
    <source>
        <dbReference type="SAM" id="Phobius"/>
    </source>
</evidence>
<feature type="transmembrane region" description="Helical" evidence="2">
    <location>
        <begin position="145"/>
        <end position="167"/>
    </location>
</feature>
<keyword evidence="2" id="KW-0812">Transmembrane</keyword>
<keyword evidence="2" id="KW-0472">Membrane</keyword>
<organism evidence="3 4">
    <name type="scientific">Streptomyces dubilierae</name>
    <dbReference type="NCBI Taxonomy" id="3075533"/>
    <lineage>
        <taxon>Bacteria</taxon>
        <taxon>Bacillati</taxon>
        <taxon>Actinomycetota</taxon>
        <taxon>Actinomycetes</taxon>
        <taxon>Kitasatosporales</taxon>
        <taxon>Streptomycetaceae</taxon>
        <taxon>Streptomyces</taxon>
    </lineage>
</organism>
<comment type="caution">
    <text evidence="3">The sequence shown here is derived from an EMBL/GenBank/DDBJ whole genome shotgun (WGS) entry which is preliminary data.</text>
</comment>
<gene>
    <name evidence="3" type="ORF">RM641_04315</name>
</gene>
<dbReference type="Proteomes" id="UP001183586">
    <property type="component" value="Unassembled WGS sequence"/>
</dbReference>
<feature type="region of interest" description="Disordered" evidence="1">
    <location>
        <begin position="73"/>
        <end position="93"/>
    </location>
</feature>
<dbReference type="PANTHER" id="PTHR42305">
    <property type="entry name" value="MEMBRANE PROTEIN RV1733C-RELATED"/>
    <property type="match status" value="1"/>
</dbReference>
<keyword evidence="4" id="KW-1185">Reference proteome</keyword>
<protein>
    <recommendedName>
        <fullName evidence="5">Proline rich protein membrane protein</fullName>
    </recommendedName>
</protein>
<evidence type="ECO:0000313" key="3">
    <source>
        <dbReference type="EMBL" id="MDT0386640.1"/>
    </source>
</evidence>
<evidence type="ECO:0008006" key="5">
    <source>
        <dbReference type="Google" id="ProtNLM"/>
    </source>
</evidence>
<accession>A0ABU2P799</accession>
<sequence>MTQRPRRNAAPVRLWRWRSNPLRRRSDRVEAWILLAGWVLAVLCGAVAALAAATAVDGALAAQRAQTRAVPAVLTERAPRTPPVTTDGSGGDTVWATVRWTAPDGSPHTGRTEVEPDAAAGTRLTVWTDRAGELAEAPLGPTESMFQAVGTGVLAGAGAAAAVWACGRLARLRLDRRRLERWDAEWARVGPQWRRRMTG</sequence>
<proteinExistence type="predicted"/>
<dbReference type="RefSeq" id="WP_311679074.1">
    <property type="nucleotide sequence ID" value="NZ_JAVREU010000001.1"/>
</dbReference>
<reference evidence="4" key="1">
    <citation type="submission" date="2023-07" db="EMBL/GenBank/DDBJ databases">
        <title>30 novel species of actinomycetes from the DSMZ collection.</title>
        <authorList>
            <person name="Nouioui I."/>
        </authorList>
    </citation>
    <scope>NUCLEOTIDE SEQUENCE [LARGE SCALE GENOMIC DNA]</scope>
    <source>
        <strain evidence="4">DSM 41921</strain>
    </source>
</reference>
<evidence type="ECO:0000313" key="4">
    <source>
        <dbReference type="Proteomes" id="UP001183586"/>
    </source>
</evidence>
<evidence type="ECO:0000256" key="1">
    <source>
        <dbReference type="SAM" id="MobiDB-lite"/>
    </source>
</evidence>